<dbReference type="NCBIfam" id="NF003253">
    <property type="entry name" value="PRK04210.1"/>
    <property type="match status" value="1"/>
</dbReference>
<keyword evidence="9" id="KW-0456">Lyase</keyword>
<dbReference type="RefSeq" id="WP_004073369.1">
    <property type="nucleotide sequence ID" value="NZ_CM001488.1"/>
</dbReference>
<gene>
    <name evidence="12" type="ORF">DespoDRAFT_02090</name>
</gene>
<keyword evidence="13" id="KW-1185">Reference proteome</keyword>
<evidence type="ECO:0000256" key="6">
    <source>
        <dbReference type="ARBA" id="ARBA00022793"/>
    </source>
</evidence>
<keyword evidence="12" id="KW-0808">Transferase</keyword>
<dbReference type="GO" id="GO:0004613">
    <property type="term" value="F:phosphoenolpyruvate carboxykinase (GTP) activity"/>
    <property type="evidence" value="ECO:0007669"/>
    <property type="project" value="UniProtKB-EC"/>
</dbReference>
<dbReference type="InterPro" id="IPR013035">
    <property type="entry name" value="PEP_carboxykinase_C"/>
</dbReference>
<comment type="similarity">
    <text evidence="2">Belongs to the phosphoenolpyruvate carboxykinase [GTP] family.</text>
</comment>
<keyword evidence="8" id="KW-0464">Manganese</keyword>
<evidence type="ECO:0000256" key="9">
    <source>
        <dbReference type="ARBA" id="ARBA00023239"/>
    </source>
</evidence>
<keyword evidence="12" id="KW-0670">Pyruvate</keyword>
<dbReference type="EC" id="4.1.1.32" evidence="3"/>
<dbReference type="GO" id="GO:0046327">
    <property type="term" value="P:glycerol biosynthetic process from pyruvate"/>
    <property type="evidence" value="ECO:0007669"/>
    <property type="project" value="TreeGrafter"/>
</dbReference>
<dbReference type="GO" id="GO:0006094">
    <property type="term" value="P:gluconeogenesis"/>
    <property type="evidence" value="ECO:0007669"/>
    <property type="project" value="InterPro"/>
</dbReference>
<dbReference type="Pfam" id="PF17297">
    <property type="entry name" value="PEPCK_N"/>
    <property type="match status" value="1"/>
</dbReference>
<dbReference type="PANTHER" id="PTHR11561:SF0">
    <property type="entry name" value="PHOSPHOENOLPYRUVATE CARBOXYKINASE [GTP]-RELATED"/>
    <property type="match status" value="1"/>
</dbReference>
<evidence type="ECO:0000313" key="13">
    <source>
        <dbReference type="Proteomes" id="UP000005778"/>
    </source>
</evidence>
<dbReference type="Gene3D" id="2.170.8.10">
    <property type="entry name" value="Phosphoenolpyruvate Carboxykinase, domain 2"/>
    <property type="match status" value="1"/>
</dbReference>
<evidence type="ECO:0000256" key="3">
    <source>
        <dbReference type="ARBA" id="ARBA00012306"/>
    </source>
</evidence>
<evidence type="ECO:0000256" key="5">
    <source>
        <dbReference type="ARBA" id="ARBA00022741"/>
    </source>
</evidence>
<dbReference type="Pfam" id="PF00821">
    <property type="entry name" value="PEPCK_GTP"/>
    <property type="match status" value="1"/>
</dbReference>
<reference evidence="12 13" key="2">
    <citation type="submission" date="2012-02" db="EMBL/GenBank/DDBJ databases">
        <title>Improved High-Quality Draft sequence of Desulfobacter postgatei 2ac9.</title>
        <authorList>
            <consortium name="US DOE Joint Genome Institute"/>
            <person name="Lucas S."/>
            <person name="Han J."/>
            <person name="Lapidus A."/>
            <person name="Cheng J.-F."/>
            <person name="Goodwin L."/>
            <person name="Pitluck S."/>
            <person name="Peters L."/>
            <person name="Ovchinnikova G."/>
            <person name="Held B."/>
            <person name="Detter J.C."/>
            <person name="Han C."/>
            <person name="Tapia R."/>
            <person name="Land M."/>
            <person name="Hauser L."/>
            <person name="Kyrpides N."/>
            <person name="Ivanova N."/>
            <person name="Pagani I."/>
            <person name="Orellana R."/>
            <person name="Lovley D."/>
            <person name="Woyke T."/>
        </authorList>
    </citation>
    <scope>NUCLEOTIDE SEQUENCE [LARGE SCALE GENOMIC DNA]</scope>
    <source>
        <strain evidence="12 13">2ac9</strain>
    </source>
</reference>
<dbReference type="Gene3D" id="3.40.449.10">
    <property type="entry name" value="Phosphoenolpyruvate Carboxykinase, domain 1"/>
    <property type="match status" value="1"/>
</dbReference>
<sequence length="647" mass="72288">MDPLHTLGKISSPDQALNLFASKLDRTQLAKIAKIKHPDVLIRIANAIVLCRPSKVFINTGSEEDKDAIRKISIEKGEERALAMDGHTIHFDLAGEQGRIVDRTYYIAEPEDLVSSLANRMPPEQAVKEIESNMSGIMENLTMIVGFYMRGPVGSPVSNPALELTSSAYISHSAELLYRNAFNDFDHEVEQKGYFFTNVHSEGLNRTEDLPHARVFMDRKYQTTYAWKCTYAGNTLLLKKGNHRFAVDKAVYRDRGRELSEHMFITGISGPDGRTTWCAGAAPSGCGKTTTAMAGNVFIGDDLAQMWIAQDGSIRTINPENGIFGIVEGVNAEGDPLLMKVLRQPGYEVIWSNVLVDEKSKPHWIGNMEPAPEKGINFQGEWYQGKTNEKAEPIPISHPNSRYTLASKNLDNYSPEAANPKGVVTRIFTYSGRDEDTMPPVWVAKTPDAGVVIGACIVSATTATEVGVTGIKRAPWANAPFIPGALGDYMDAQFKFFNNPDISKPFKPVMAGLNYFLTHRARGGDSDKLLGEKRDVKVWLAWLERYAHNEVEYLPTPIGNLPAYNDLAKLFKQIIDKDYPRSLYDMQFALYTVKIIQRIELQEKAYAKEENIPKKLFEILATQKTALLDLKKKAGNVIMPDYFENLH</sequence>
<dbReference type="Gene3D" id="3.90.228.20">
    <property type="match status" value="1"/>
</dbReference>
<feature type="domain" description="Phosphoenolpyruvate carboxykinase GTP-utilising N-terminal" evidence="11">
    <location>
        <begin position="44"/>
        <end position="250"/>
    </location>
</feature>
<keyword evidence="4" id="KW-0479">Metal-binding</keyword>
<dbReference type="OrthoDB" id="9758871at2"/>
<evidence type="ECO:0000259" key="11">
    <source>
        <dbReference type="Pfam" id="PF17297"/>
    </source>
</evidence>
<organism evidence="12 13">
    <name type="scientific">Desulfobacter postgatei 2ac9</name>
    <dbReference type="NCBI Taxonomy" id="879212"/>
    <lineage>
        <taxon>Bacteria</taxon>
        <taxon>Pseudomonadati</taxon>
        <taxon>Thermodesulfobacteriota</taxon>
        <taxon>Desulfobacteria</taxon>
        <taxon>Desulfobacterales</taxon>
        <taxon>Desulfobacteraceae</taxon>
        <taxon>Desulfobacter</taxon>
    </lineage>
</organism>
<dbReference type="GO" id="GO:0033993">
    <property type="term" value="P:response to lipid"/>
    <property type="evidence" value="ECO:0007669"/>
    <property type="project" value="TreeGrafter"/>
</dbReference>
<protein>
    <recommendedName>
        <fullName evidence="3">phosphoenolpyruvate carboxykinase (GTP)</fullName>
        <ecNumber evidence="3">4.1.1.32</ecNumber>
    </recommendedName>
</protein>
<dbReference type="STRING" id="879212.DespoDRAFT_02090"/>
<dbReference type="SUPFAM" id="SSF68923">
    <property type="entry name" value="PEP carboxykinase N-terminal domain"/>
    <property type="match status" value="1"/>
</dbReference>
<keyword evidence="7" id="KW-0342">GTP-binding</keyword>
<dbReference type="InterPro" id="IPR035078">
    <property type="entry name" value="PEP_carboxykinase_GTP_N"/>
</dbReference>
<keyword evidence="5" id="KW-0547">Nucleotide-binding</keyword>
<dbReference type="InterPro" id="IPR008210">
    <property type="entry name" value="PEP_carboxykinase_N"/>
</dbReference>
<evidence type="ECO:0000256" key="8">
    <source>
        <dbReference type="ARBA" id="ARBA00023211"/>
    </source>
</evidence>
<keyword evidence="12" id="KW-0418">Kinase</keyword>
<dbReference type="GO" id="GO:0016301">
    <property type="term" value="F:kinase activity"/>
    <property type="evidence" value="ECO:0007669"/>
    <property type="project" value="UniProtKB-KW"/>
</dbReference>
<comment type="cofactor">
    <cofactor evidence="1">
        <name>Mn(2+)</name>
        <dbReference type="ChEBI" id="CHEBI:29035"/>
    </cofactor>
</comment>
<dbReference type="EMBL" id="CM001488">
    <property type="protein sequence ID" value="EIM63983.1"/>
    <property type="molecule type" value="Genomic_DNA"/>
</dbReference>
<evidence type="ECO:0000256" key="4">
    <source>
        <dbReference type="ARBA" id="ARBA00022723"/>
    </source>
</evidence>
<evidence type="ECO:0000313" key="12">
    <source>
        <dbReference type="EMBL" id="EIM63983.1"/>
    </source>
</evidence>
<evidence type="ECO:0000256" key="2">
    <source>
        <dbReference type="ARBA" id="ARBA00005796"/>
    </source>
</evidence>
<evidence type="ECO:0000256" key="7">
    <source>
        <dbReference type="ARBA" id="ARBA00023134"/>
    </source>
</evidence>
<dbReference type="SUPFAM" id="SSF53795">
    <property type="entry name" value="PEP carboxykinase-like"/>
    <property type="match status" value="1"/>
</dbReference>
<reference evidence="12 13" key="1">
    <citation type="submission" date="2011-09" db="EMBL/GenBank/DDBJ databases">
        <authorList>
            <consortium name="US DOE Joint Genome Institute (JGI-PGF)"/>
            <person name="Lucas S."/>
            <person name="Han J."/>
            <person name="Lapidus A."/>
            <person name="Cheng J.-F."/>
            <person name="Goodwin L."/>
            <person name="Pitluck S."/>
            <person name="Peters L."/>
            <person name="Land M.L."/>
            <person name="Hauser L."/>
            <person name="Orellana R."/>
            <person name="Lovley D."/>
            <person name="Woyke T.J."/>
        </authorList>
    </citation>
    <scope>NUCLEOTIDE SEQUENCE [LARGE SCALE GENOMIC DNA]</scope>
    <source>
        <strain evidence="12 13">2ac9</strain>
    </source>
</reference>
<dbReference type="Proteomes" id="UP000005778">
    <property type="component" value="Chromosome"/>
</dbReference>
<dbReference type="InterPro" id="IPR008209">
    <property type="entry name" value="PEP_carboxykinase_GTP"/>
</dbReference>
<name>I5B3C0_9BACT</name>
<dbReference type="PANTHER" id="PTHR11561">
    <property type="entry name" value="PHOSPHOENOLPYRUVATE CARBOXYKINASE"/>
    <property type="match status" value="1"/>
</dbReference>
<feature type="domain" description="Phosphoenolpyruvate carboxykinase C-terminal P-loop" evidence="10">
    <location>
        <begin position="259"/>
        <end position="625"/>
    </location>
</feature>
<dbReference type="GO" id="GO:0005525">
    <property type="term" value="F:GTP binding"/>
    <property type="evidence" value="ECO:0007669"/>
    <property type="project" value="UniProtKB-KW"/>
</dbReference>
<dbReference type="GO" id="GO:0030145">
    <property type="term" value="F:manganese ion binding"/>
    <property type="evidence" value="ECO:0007669"/>
    <property type="project" value="TreeGrafter"/>
</dbReference>
<evidence type="ECO:0000256" key="1">
    <source>
        <dbReference type="ARBA" id="ARBA00001936"/>
    </source>
</evidence>
<dbReference type="eggNOG" id="COG1274">
    <property type="taxonomic scope" value="Bacteria"/>
</dbReference>
<dbReference type="PIRSF" id="PIRSF001348">
    <property type="entry name" value="PEP_carboxykinase_GTP"/>
    <property type="match status" value="1"/>
</dbReference>
<accession>I5B3C0</accession>
<dbReference type="GO" id="GO:0071333">
    <property type="term" value="P:cellular response to glucose stimulus"/>
    <property type="evidence" value="ECO:0007669"/>
    <property type="project" value="TreeGrafter"/>
</dbReference>
<evidence type="ECO:0000259" key="10">
    <source>
        <dbReference type="Pfam" id="PF00821"/>
    </source>
</evidence>
<dbReference type="GO" id="GO:0005829">
    <property type="term" value="C:cytosol"/>
    <property type="evidence" value="ECO:0007669"/>
    <property type="project" value="TreeGrafter"/>
</dbReference>
<dbReference type="GO" id="GO:0019543">
    <property type="term" value="P:propionate catabolic process"/>
    <property type="evidence" value="ECO:0007669"/>
    <property type="project" value="TreeGrafter"/>
</dbReference>
<keyword evidence="6" id="KW-0210">Decarboxylase</keyword>
<dbReference type="HOGENOM" id="CLU_028872_1_1_7"/>
<dbReference type="InterPro" id="IPR035077">
    <property type="entry name" value="PEP_carboxykinase_GTP_C"/>
</dbReference>
<dbReference type="GO" id="GO:0042594">
    <property type="term" value="P:response to starvation"/>
    <property type="evidence" value="ECO:0007669"/>
    <property type="project" value="TreeGrafter"/>
</dbReference>
<dbReference type="GO" id="GO:0006107">
    <property type="term" value="P:oxaloacetate metabolic process"/>
    <property type="evidence" value="ECO:0007669"/>
    <property type="project" value="TreeGrafter"/>
</dbReference>
<proteinExistence type="inferred from homology"/>
<dbReference type="AlphaFoldDB" id="I5B3C0"/>